<gene>
    <name evidence="1" type="ORF">SNE40_018210</name>
</gene>
<reference evidence="1 2" key="1">
    <citation type="submission" date="2024-01" db="EMBL/GenBank/DDBJ databases">
        <title>The genome of the rayed Mediterranean limpet Patella caerulea (Linnaeus, 1758).</title>
        <authorList>
            <person name="Anh-Thu Weber A."/>
            <person name="Halstead-Nussloch G."/>
        </authorList>
    </citation>
    <scope>NUCLEOTIDE SEQUENCE [LARGE SCALE GENOMIC DNA]</scope>
    <source>
        <strain evidence="1">AATW-2023a</strain>
        <tissue evidence="1">Whole specimen</tissue>
    </source>
</reference>
<organism evidence="1 2">
    <name type="scientific">Patella caerulea</name>
    <name type="common">Rayed Mediterranean limpet</name>
    <dbReference type="NCBI Taxonomy" id="87958"/>
    <lineage>
        <taxon>Eukaryota</taxon>
        <taxon>Metazoa</taxon>
        <taxon>Spiralia</taxon>
        <taxon>Lophotrochozoa</taxon>
        <taxon>Mollusca</taxon>
        <taxon>Gastropoda</taxon>
        <taxon>Patellogastropoda</taxon>
        <taxon>Patelloidea</taxon>
        <taxon>Patellidae</taxon>
        <taxon>Patella</taxon>
    </lineage>
</organism>
<evidence type="ECO:0000313" key="1">
    <source>
        <dbReference type="EMBL" id="KAK6171778.1"/>
    </source>
</evidence>
<proteinExistence type="predicted"/>
<keyword evidence="2" id="KW-1185">Reference proteome</keyword>
<comment type="caution">
    <text evidence="1">The sequence shown here is derived from an EMBL/GenBank/DDBJ whole genome shotgun (WGS) entry which is preliminary data.</text>
</comment>
<dbReference type="AlphaFoldDB" id="A0AAN8PB54"/>
<dbReference type="EMBL" id="JAZGQO010000013">
    <property type="protein sequence ID" value="KAK6171778.1"/>
    <property type="molecule type" value="Genomic_DNA"/>
</dbReference>
<protein>
    <submittedName>
        <fullName evidence="1">Uncharacterized protein</fullName>
    </submittedName>
</protein>
<accession>A0AAN8PB54</accession>
<sequence>MFTSYDKIRYSHSRNSVGLLTPDGTSVMIEYKGIIDVYTHCCNLAESMEIGVNTQFEVTDQYHMLYRVQKRIIELSDI</sequence>
<name>A0AAN8PB54_PATCE</name>
<evidence type="ECO:0000313" key="2">
    <source>
        <dbReference type="Proteomes" id="UP001347796"/>
    </source>
</evidence>
<dbReference type="Proteomes" id="UP001347796">
    <property type="component" value="Unassembled WGS sequence"/>
</dbReference>